<evidence type="ECO:0000256" key="5">
    <source>
        <dbReference type="ARBA" id="ARBA00023187"/>
    </source>
</evidence>
<dbReference type="InterPro" id="IPR045184">
    <property type="entry name" value="SMU1"/>
</dbReference>
<evidence type="ECO:0000313" key="11">
    <source>
        <dbReference type="EMBL" id="ORZ20652.1"/>
    </source>
</evidence>
<keyword evidence="12" id="KW-1185">Reference proteome</keyword>
<dbReference type="SMART" id="SM00667">
    <property type="entry name" value="LisH"/>
    <property type="match status" value="1"/>
</dbReference>
<dbReference type="InterPro" id="IPR020472">
    <property type="entry name" value="WD40_PAC1"/>
</dbReference>
<dbReference type="PROSITE" id="PS00678">
    <property type="entry name" value="WD_REPEATS_1"/>
    <property type="match status" value="1"/>
</dbReference>
<evidence type="ECO:0000256" key="3">
    <source>
        <dbReference type="ARBA" id="ARBA00022664"/>
    </source>
</evidence>
<feature type="domain" description="CTLH" evidence="10">
    <location>
        <begin position="40"/>
        <end position="92"/>
    </location>
</feature>
<feature type="repeat" description="WD" evidence="9">
    <location>
        <begin position="222"/>
        <end position="263"/>
    </location>
</feature>
<accession>A0A1X2IQV5</accession>
<name>A0A1X2IQV5_9FUNG</name>
<dbReference type="InterPro" id="IPR001680">
    <property type="entry name" value="WD40_rpt"/>
</dbReference>
<dbReference type="GO" id="GO:0000398">
    <property type="term" value="P:mRNA splicing, via spliceosome"/>
    <property type="evidence" value="ECO:0007669"/>
    <property type="project" value="InterPro"/>
</dbReference>
<dbReference type="PROSITE" id="PS50082">
    <property type="entry name" value="WD_REPEATS_2"/>
    <property type="match status" value="4"/>
</dbReference>
<feature type="repeat" description="WD" evidence="9">
    <location>
        <begin position="332"/>
        <end position="373"/>
    </location>
</feature>
<dbReference type="InterPro" id="IPR019775">
    <property type="entry name" value="WD40_repeat_CS"/>
</dbReference>
<dbReference type="SUPFAM" id="SSF50978">
    <property type="entry name" value="WD40 repeat-like"/>
    <property type="match status" value="1"/>
</dbReference>
<dbReference type="PROSITE" id="PS50897">
    <property type="entry name" value="CTLH"/>
    <property type="match status" value="1"/>
</dbReference>
<evidence type="ECO:0000256" key="6">
    <source>
        <dbReference type="ARBA" id="ARBA00023242"/>
    </source>
</evidence>
<dbReference type="Pfam" id="PF17814">
    <property type="entry name" value="LisH_TPL"/>
    <property type="match status" value="1"/>
</dbReference>
<evidence type="ECO:0000256" key="4">
    <source>
        <dbReference type="ARBA" id="ARBA00022737"/>
    </source>
</evidence>
<dbReference type="InterPro" id="IPR015943">
    <property type="entry name" value="WD40/YVTN_repeat-like_dom_sf"/>
</dbReference>
<keyword evidence="2 9" id="KW-0853">WD repeat</keyword>
<dbReference type="AlphaFoldDB" id="A0A1X2IQV5"/>
<comment type="caution">
    <text evidence="11">The sequence shown here is derived from an EMBL/GenBank/DDBJ whole genome shotgun (WGS) entry which is preliminary data.</text>
</comment>
<dbReference type="InterPro" id="IPR054532">
    <property type="entry name" value="TPL_SMU1_LisH-like"/>
</dbReference>
<evidence type="ECO:0000256" key="8">
    <source>
        <dbReference type="ARBA" id="ARBA00026184"/>
    </source>
</evidence>
<dbReference type="GO" id="GO:0016607">
    <property type="term" value="C:nuclear speck"/>
    <property type="evidence" value="ECO:0007669"/>
    <property type="project" value="UniProtKB-SubCell"/>
</dbReference>
<gene>
    <name evidence="11" type="ORF">BCR42DRAFT_489137</name>
</gene>
<dbReference type="InterPro" id="IPR006595">
    <property type="entry name" value="CTLH_C"/>
</dbReference>
<organism evidence="11 12">
    <name type="scientific">Absidia repens</name>
    <dbReference type="NCBI Taxonomy" id="90262"/>
    <lineage>
        <taxon>Eukaryota</taxon>
        <taxon>Fungi</taxon>
        <taxon>Fungi incertae sedis</taxon>
        <taxon>Mucoromycota</taxon>
        <taxon>Mucoromycotina</taxon>
        <taxon>Mucoromycetes</taxon>
        <taxon>Mucorales</taxon>
        <taxon>Cunninghamellaceae</taxon>
        <taxon>Absidia</taxon>
    </lineage>
</organism>
<dbReference type="STRING" id="90262.A0A1X2IQV5"/>
<dbReference type="Proteomes" id="UP000193560">
    <property type="component" value="Unassembled WGS sequence"/>
</dbReference>
<dbReference type="EMBL" id="MCGE01000006">
    <property type="protein sequence ID" value="ORZ20652.1"/>
    <property type="molecule type" value="Genomic_DNA"/>
</dbReference>
<protein>
    <recommendedName>
        <fullName evidence="8">WD40 repeat-containing protein SMU1</fullName>
    </recommendedName>
</protein>
<dbReference type="InterPro" id="IPR006594">
    <property type="entry name" value="LisH"/>
</dbReference>
<dbReference type="PROSITE" id="PS50896">
    <property type="entry name" value="LISH"/>
    <property type="match status" value="1"/>
</dbReference>
<feature type="repeat" description="WD" evidence="9">
    <location>
        <begin position="374"/>
        <end position="415"/>
    </location>
</feature>
<keyword evidence="6" id="KW-0539">Nucleus</keyword>
<comment type="subcellular location">
    <subcellularLocation>
        <location evidence="1">Nucleus speckle</location>
    </subcellularLocation>
</comment>
<dbReference type="Gene3D" id="2.130.10.10">
    <property type="entry name" value="YVTN repeat-like/Quinoprotein amine dehydrogenase"/>
    <property type="match status" value="1"/>
</dbReference>
<dbReference type="SMART" id="SM00320">
    <property type="entry name" value="WD40"/>
    <property type="match status" value="5"/>
</dbReference>
<evidence type="ECO:0000259" key="10">
    <source>
        <dbReference type="PROSITE" id="PS50897"/>
    </source>
</evidence>
<keyword evidence="5" id="KW-0508">mRNA splicing</keyword>
<dbReference type="InterPro" id="IPR036322">
    <property type="entry name" value="WD40_repeat_dom_sf"/>
</dbReference>
<reference evidence="11 12" key="1">
    <citation type="submission" date="2016-07" db="EMBL/GenBank/DDBJ databases">
        <title>Pervasive Adenine N6-methylation of Active Genes in Fungi.</title>
        <authorList>
            <consortium name="DOE Joint Genome Institute"/>
            <person name="Mondo S.J."/>
            <person name="Dannebaum R.O."/>
            <person name="Kuo R.C."/>
            <person name="Labutti K."/>
            <person name="Haridas S."/>
            <person name="Kuo A."/>
            <person name="Salamov A."/>
            <person name="Ahrendt S.R."/>
            <person name="Lipzen A."/>
            <person name="Sullivan W."/>
            <person name="Andreopoulos W.B."/>
            <person name="Clum A."/>
            <person name="Lindquist E."/>
            <person name="Daum C."/>
            <person name="Ramamoorthy G.K."/>
            <person name="Gryganskyi A."/>
            <person name="Culley D."/>
            <person name="Magnuson J.K."/>
            <person name="James T.Y."/>
            <person name="O'Malley M.A."/>
            <person name="Stajich J.E."/>
            <person name="Spatafora J.W."/>
            <person name="Visel A."/>
            <person name="Grigoriev I.V."/>
        </authorList>
    </citation>
    <scope>NUCLEOTIDE SEQUENCE [LARGE SCALE GENOMIC DNA]</scope>
    <source>
        <strain evidence="11 12">NRRL 1336</strain>
    </source>
</reference>
<evidence type="ECO:0000256" key="9">
    <source>
        <dbReference type="PROSITE-ProRule" id="PRU00221"/>
    </source>
</evidence>
<proteinExistence type="inferred from homology"/>
<dbReference type="Pfam" id="PF00400">
    <property type="entry name" value="WD40"/>
    <property type="match status" value="4"/>
</dbReference>
<dbReference type="OrthoDB" id="538223at2759"/>
<evidence type="ECO:0000256" key="7">
    <source>
        <dbReference type="ARBA" id="ARBA00025801"/>
    </source>
</evidence>
<feature type="repeat" description="WD" evidence="9">
    <location>
        <begin position="302"/>
        <end position="330"/>
    </location>
</feature>
<evidence type="ECO:0000313" key="12">
    <source>
        <dbReference type="Proteomes" id="UP000193560"/>
    </source>
</evidence>
<dbReference type="PANTHER" id="PTHR22848">
    <property type="entry name" value="WD40 REPEAT PROTEIN"/>
    <property type="match status" value="1"/>
</dbReference>
<evidence type="ECO:0000256" key="1">
    <source>
        <dbReference type="ARBA" id="ARBA00004324"/>
    </source>
</evidence>
<dbReference type="PROSITE" id="PS50294">
    <property type="entry name" value="WD_REPEATS_REGION"/>
    <property type="match status" value="2"/>
</dbReference>
<evidence type="ECO:0000256" key="2">
    <source>
        <dbReference type="ARBA" id="ARBA00022574"/>
    </source>
</evidence>
<comment type="similarity">
    <text evidence="7">Belongs to the WD repeat SMU1 family.</text>
</comment>
<keyword evidence="3" id="KW-0507">mRNA processing</keyword>
<sequence>MSIEIESEDIIRLLLQFFDEQNLNQSLHALEAETSIKLNTVANKEEFLQDIIQGKWDTVLQQVVTLNIRPKALVDLYEQVVLELTELRELGAARSLLRQSQPMYLLKQQHPERYLHLEHVLSRSIFDARDAYRANTTKEKRRQAIAKGLSNEISVAAPARLMTLLDQSAQWQEQQGLCNKDTFDVFGGGSGNGGVNKTETVETDQGDHAELFPGRRYKTIKFPGKTTYAECMSFSPDGQYFATGSVDGFIELWHPQNGKLRKDLKYQAEGNLMAMDESVISLAFSGAAAAAEDSGGGGASSSSNGGILISGSTDGKIAVWNIQSGFCKRRISPAHSQGVTSIQLNNKTTHILSGSYDQLIKIHEIKSGKLVKEFKGHTSFINSVAYMNCDMNIISSSSDGTIKIWDSESTECLSTITPSSMTLPVQLALPLPVTSTFDGFVVCNKSKRLSIYSKNGDLVKTIPAENDKDANHNIDSDFISAAVSSRGKLVYAITETGNVYGFNIETGHIVQSVKVSDTEIISMASHPIASIIAVNDAVGHVYLFKP</sequence>
<keyword evidence="4" id="KW-0677">Repeat</keyword>
<dbReference type="PRINTS" id="PR00320">
    <property type="entry name" value="GPROTEINBRPT"/>
</dbReference>